<feature type="domain" description="PilZ" evidence="1">
    <location>
        <begin position="12"/>
        <end position="100"/>
    </location>
</feature>
<gene>
    <name evidence="2" type="ORF">H8E19_15490</name>
</gene>
<sequence length="117" mass="13512">MKQTENGEKGREKRSEHRKILDQYFSVEFSISKMLPVYQFKIRDLSPSGIGILVNESSAVLEHIKINDVLEMKYNPKDSSNLPEYLKTEIRHITKIEEGKFKGHYLVGMLILGRGES</sequence>
<dbReference type="AlphaFoldDB" id="A0A8J6TA65"/>
<organism evidence="2 3">
    <name type="scientific">Candidatus Desulfacyla euxinica</name>
    <dbReference type="NCBI Taxonomy" id="2841693"/>
    <lineage>
        <taxon>Bacteria</taxon>
        <taxon>Deltaproteobacteria</taxon>
        <taxon>Candidatus Desulfacyla</taxon>
    </lineage>
</organism>
<evidence type="ECO:0000259" key="1">
    <source>
        <dbReference type="Pfam" id="PF07238"/>
    </source>
</evidence>
<comment type="caution">
    <text evidence="2">The sequence shown here is derived from an EMBL/GenBank/DDBJ whole genome shotgun (WGS) entry which is preliminary data.</text>
</comment>
<name>A0A8J6TA65_9DELT</name>
<evidence type="ECO:0000313" key="3">
    <source>
        <dbReference type="Proteomes" id="UP000650524"/>
    </source>
</evidence>
<dbReference type="InterPro" id="IPR009875">
    <property type="entry name" value="PilZ_domain"/>
</dbReference>
<evidence type="ECO:0000313" key="2">
    <source>
        <dbReference type="EMBL" id="MBC8178806.1"/>
    </source>
</evidence>
<dbReference type="Proteomes" id="UP000650524">
    <property type="component" value="Unassembled WGS sequence"/>
</dbReference>
<protein>
    <submittedName>
        <fullName evidence="2">PilZ domain-containing protein</fullName>
    </submittedName>
</protein>
<dbReference type="Pfam" id="PF07238">
    <property type="entry name" value="PilZ"/>
    <property type="match status" value="1"/>
</dbReference>
<dbReference type="GO" id="GO:0035438">
    <property type="term" value="F:cyclic-di-GMP binding"/>
    <property type="evidence" value="ECO:0007669"/>
    <property type="project" value="InterPro"/>
</dbReference>
<proteinExistence type="predicted"/>
<accession>A0A8J6TA65</accession>
<reference evidence="2 3" key="1">
    <citation type="submission" date="2020-08" db="EMBL/GenBank/DDBJ databases">
        <title>Bridging the membrane lipid divide: bacteria of the FCB group superphylum have the potential to synthesize archaeal ether lipids.</title>
        <authorList>
            <person name="Villanueva L."/>
            <person name="Von Meijenfeldt F.A.B."/>
            <person name="Westbye A.B."/>
            <person name="Yadav S."/>
            <person name="Hopmans E.C."/>
            <person name="Dutilh B.E."/>
            <person name="Sinninghe Damste J.S."/>
        </authorList>
    </citation>
    <scope>NUCLEOTIDE SEQUENCE [LARGE SCALE GENOMIC DNA]</scope>
    <source>
        <strain evidence="2">NIOZ-UU27</strain>
    </source>
</reference>
<dbReference type="EMBL" id="JACNJD010000316">
    <property type="protein sequence ID" value="MBC8178806.1"/>
    <property type="molecule type" value="Genomic_DNA"/>
</dbReference>